<dbReference type="PANTHER" id="PTHR48022:SF54">
    <property type="entry name" value="GLUCOSE TRANSPORTER, PUTATIVE (AFU_ORTHOLOGUE AFUA_8G00890)-RELATED"/>
    <property type="match status" value="1"/>
</dbReference>
<dbReference type="Pfam" id="PF00083">
    <property type="entry name" value="Sugar_tr"/>
    <property type="match status" value="1"/>
</dbReference>
<sequence length="552" mass="60245">MYRIWNIYVLAALGTIGGMIFGFEISSMSAWIGSDQYRDYFNDPDSVQQGGITASMPAGSFVGAVAAGAIADWLGRAGSLKVASVIWIIGSILQCSAQNMPHLIVGRVVSGLSIGITSSQCIVYLAELSPARIRGRVVGIQQWAIEWGILIMYLISYACAMRVEGPASFRIAWGLQAVPGAVLFVSLWFFPESPRWLAQKDRWDEAHEVLAHLHGKGDRDSVVVLAELQEVREAAQLAAETSDIGYGALFTKKQFWRTITGISVQVWQQLLGGNIMLYYLVYIFNMAGIIQDAALTSSIIQYVIFLVTTGALLLFIDRVGRRWLLIIGALLCSILHFTAGAVMAVHGYGVDNVDGNEILKWEVTGSPATAIIALMYIFVGVYGLTWAPIGWIYAGEVFPLRLRAKGVGLAAAGNWAFNLALAFFVPPAFTNIQWRTYIIFGVFCIAMTVHVFLCYPETAQKSLEEIDELFHGDIPAWKTGHGVRTFEQRVHVIKETGDFKEGALHGSHANDPGDIEKTATVPGDAHLGADKPKVSHDLDGAAVGTAVDRREV</sequence>
<comment type="subcellular location">
    <subcellularLocation>
        <location evidence="1">Membrane</location>
        <topology evidence="1">Multi-pass membrane protein</topology>
    </subcellularLocation>
</comment>
<dbReference type="GO" id="GO:0016020">
    <property type="term" value="C:membrane"/>
    <property type="evidence" value="ECO:0007669"/>
    <property type="project" value="UniProtKB-SubCell"/>
</dbReference>
<dbReference type="Proteomes" id="UP001175261">
    <property type="component" value="Unassembled WGS sequence"/>
</dbReference>
<protein>
    <recommendedName>
        <fullName evidence="11">Major facilitator superfamily (MFS) profile domain-containing protein</fullName>
    </recommendedName>
</protein>
<evidence type="ECO:0000313" key="12">
    <source>
        <dbReference type="EMBL" id="KAK0384513.1"/>
    </source>
</evidence>
<feature type="region of interest" description="Disordered" evidence="9">
    <location>
        <begin position="502"/>
        <end position="542"/>
    </location>
</feature>
<keyword evidence="13" id="KW-1185">Reference proteome</keyword>
<feature type="transmembrane region" description="Helical" evidence="10">
    <location>
        <begin position="323"/>
        <end position="348"/>
    </location>
</feature>
<feature type="transmembrane region" description="Helical" evidence="10">
    <location>
        <begin position="275"/>
        <end position="293"/>
    </location>
</feature>
<dbReference type="PRINTS" id="PR00171">
    <property type="entry name" value="SUGRTRNSPORT"/>
</dbReference>
<dbReference type="PANTHER" id="PTHR48022">
    <property type="entry name" value="PLASTIDIC GLUCOSE TRANSPORTER 4"/>
    <property type="match status" value="1"/>
</dbReference>
<accession>A0AA39L551</accession>
<dbReference type="AlphaFoldDB" id="A0AA39L551"/>
<dbReference type="InterPro" id="IPR020846">
    <property type="entry name" value="MFS_dom"/>
</dbReference>
<dbReference type="FunFam" id="1.20.1250.20:FF:000026">
    <property type="entry name" value="MFS quinate transporter QutD"/>
    <property type="match status" value="1"/>
</dbReference>
<dbReference type="PROSITE" id="PS50850">
    <property type="entry name" value="MFS"/>
    <property type="match status" value="1"/>
</dbReference>
<proteinExistence type="inferred from homology"/>
<dbReference type="Gene3D" id="1.20.1250.20">
    <property type="entry name" value="MFS general substrate transporter like domains"/>
    <property type="match status" value="1"/>
</dbReference>
<evidence type="ECO:0000259" key="11">
    <source>
        <dbReference type="PROSITE" id="PS50850"/>
    </source>
</evidence>
<dbReference type="InterPro" id="IPR003663">
    <property type="entry name" value="Sugar/inositol_transpt"/>
</dbReference>
<gene>
    <name evidence="12" type="ORF">NLU13_8599</name>
</gene>
<feature type="transmembrane region" description="Helical" evidence="10">
    <location>
        <begin position="82"/>
        <end position="99"/>
    </location>
</feature>
<dbReference type="EMBL" id="JAPDFR010000008">
    <property type="protein sequence ID" value="KAK0384513.1"/>
    <property type="molecule type" value="Genomic_DNA"/>
</dbReference>
<dbReference type="PROSITE" id="PS00217">
    <property type="entry name" value="SUGAR_TRANSPORT_2"/>
    <property type="match status" value="1"/>
</dbReference>
<dbReference type="CDD" id="cd17356">
    <property type="entry name" value="MFS_HXT"/>
    <property type="match status" value="1"/>
</dbReference>
<comment type="caution">
    <text evidence="12">The sequence shown here is derived from an EMBL/GenBank/DDBJ whole genome shotgun (WGS) entry which is preliminary data.</text>
</comment>
<dbReference type="NCBIfam" id="TIGR00879">
    <property type="entry name" value="SP"/>
    <property type="match status" value="1"/>
</dbReference>
<feature type="transmembrane region" description="Helical" evidence="10">
    <location>
        <begin position="171"/>
        <end position="190"/>
    </location>
</feature>
<keyword evidence="4 10" id="KW-0812">Transmembrane</keyword>
<feature type="transmembrane region" description="Helical" evidence="10">
    <location>
        <begin position="7"/>
        <end position="32"/>
    </location>
</feature>
<evidence type="ECO:0000256" key="10">
    <source>
        <dbReference type="SAM" id="Phobius"/>
    </source>
</evidence>
<feature type="transmembrane region" description="Helical" evidence="10">
    <location>
        <begin position="52"/>
        <end position="75"/>
    </location>
</feature>
<feature type="transmembrane region" description="Helical" evidence="10">
    <location>
        <begin position="299"/>
        <end position="316"/>
    </location>
</feature>
<feature type="transmembrane region" description="Helical" evidence="10">
    <location>
        <begin position="147"/>
        <end position="165"/>
    </location>
</feature>
<keyword evidence="6 10" id="KW-0472">Membrane</keyword>
<feature type="transmembrane region" description="Helical" evidence="10">
    <location>
        <begin position="437"/>
        <end position="455"/>
    </location>
</feature>
<evidence type="ECO:0000313" key="13">
    <source>
        <dbReference type="Proteomes" id="UP001175261"/>
    </source>
</evidence>
<dbReference type="InterPro" id="IPR005828">
    <property type="entry name" value="MFS_sugar_transport-like"/>
</dbReference>
<feature type="transmembrane region" description="Helical" evidence="10">
    <location>
        <begin position="105"/>
        <end position="126"/>
    </location>
</feature>
<dbReference type="InterPro" id="IPR050360">
    <property type="entry name" value="MFS_Sugar_Transporters"/>
</dbReference>
<feature type="compositionally biased region" description="Basic and acidic residues" evidence="9">
    <location>
        <begin position="527"/>
        <end position="539"/>
    </location>
</feature>
<dbReference type="GO" id="GO:0005351">
    <property type="term" value="F:carbohydrate:proton symporter activity"/>
    <property type="evidence" value="ECO:0007669"/>
    <property type="project" value="TreeGrafter"/>
</dbReference>
<reference evidence="12" key="1">
    <citation type="submission" date="2022-10" db="EMBL/GenBank/DDBJ databases">
        <title>Determination and structural analysis of whole genome sequence of Sarocladium strictum F4-1.</title>
        <authorList>
            <person name="Hu L."/>
            <person name="Jiang Y."/>
        </authorList>
    </citation>
    <scope>NUCLEOTIDE SEQUENCE</scope>
    <source>
        <strain evidence="12">F4-1</strain>
    </source>
</reference>
<dbReference type="SUPFAM" id="SSF103473">
    <property type="entry name" value="MFS general substrate transporter"/>
    <property type="match status" value="1"/>
</dbReference>
<feature type="transmembrane region" description="Helical" evidence="10">
    <location>
        <begin position="406"/>
        <end position="425"/>
    </location>
</feature>
<keyword evidence="5 10" id="KW-1133">Transmembrane helix</keyword>
<keyword evidence="3 8" id="KW-0813">Transport</keyword>
<evidence type="ECO:0000256" key="3">
    <source>
        <dbReference type="ARBA" id="ARBA00022448"/>
    </source>
</evidence>
<dbReference type="PROSITE" id="PS00216">
    <property type="entry name" value="SUGAR_TRANSPORT_1"/>
    <property type="match status" value="1"/>
</dbReference>
<evidence type="ECO:0000256" key="1">
    <source>
        <dbReference type="ARBA" id="ARBA00004141"/>
    </source>
</evidence>
<name>A0AA39L551_SARSR</name>
<keyword evidence="7" id="KW-0325">Glycoprotein</keyword>
<evidence type="ECO:0000256" key="7">
    <source>
        <dbReference type="ARBA" id="ARBA00023180"/>
    </source>
</evidence>
<feature type="transmembrane region" description="Helical" evidence="10">
    <location>
        <begin position="368"/>
        <end position="394"/>
    </location>
</feature>
<organism evidence="12 13">
    <name type="scientific">Sarocladium strictum</name>
    <name type="common">Black bundle disease fungus</name>
    <name type="synonym">Acremonium strictum</name>
    <dbReference type="NCBI Taxonomy" id="5046"/>
    <lineage>
        <taxon>Eukaryota</taxon>
        <taxon>Fungi</taxon>
        <taxon>Dikarya</taxon>
        <taxon>Ascomycota</taxon>
        <taxon>Pezizomycotina</taxon>
        <taxon>Sordariomycetes</taxon>
        <taxon>Hypocreomycetidae</taxon>
        <taxon>Hypocreales</taxon>
        <taxon>Sarocladiaceae</taxon>
        <taxon>Sarocladium</taxon>
    </lineage>
</organism>
<feature type="domain" description="Major facilitator superfamily (MFS) profile" evidence="11">
    <location>
        <begin position="10"/>
        <end position="459"/>
    </location>
</feature>
<dbReference type="InterPro" id="IPR005829">
    <property type="entry name" value="Sugar_transporter_CS"/>
</dbReference>
<evidence type="ECO:0000256" key="8">
    <source>
        <dbReference type="RuleBase" id="RU003346"/>
    </source>
</evidence>
<dbReference type="InterPro" id="IPR036259">
    <property type="entry name" value="MFS_trans_sf"/>
</dbReference>
<comment type="similarity">
    <text evidence="2 8">Belongs to the major facilitator superfamily. Sugar transporter (TC 2.A.1.1) family.</text>
</comment>
<evidence type="ECO:0000256" key="5">
    <source>
        <dbReference type="ARBA" id="ARBA00022989"/>
    </source>
</evidence>
<evidence type="ECO:0000256" key="2">
    <source>
        <dbReference type="ARBA" id="ARBA00010992"/>
    </source>
</evidence>
<evidence type="ECO:0000256" key="4">
    <source>
        <dbReference type="ARBA" id="ARBA00022692"/>
    </source>
</evidence>
<evidence type="ECO:0000256" key="6">
    <source>
        <dbReference type="ARBA" id="ARBA00023136"/>
    </source>
</evidence>
<evidence type="ECO:0000256" key="9">
    <source>
        <dbReference type="SAM" id="MobiDB-lite"/>
    </source>
</evidence>